<evidence type="ECO:0000313" key="2">
    <source>
        <dbReference type="Proteomes" id="UP000694240"/>
    </source>
</evidence>
<dbReference type="Proteomes" id="UP000694240">
    <property type="component" value="Unassembled WGS sequence"/>
</dbReference>
<reference evidence="1 2" key="1">
    <citation type="submission" date="2020-12" db="EMBL/GenBank/DDBJ databases">
        <title>Concerted genomic and epigenomic changes stabilize Arabidopsis allopolyploids.</title>
        <authorList>
            <person name="Chen Z."/>
        </authorList>
    </citation>
    <scope>NUCLEOTIDE SEQUENCE [LARGE SCALE GENOMIC DNA]</scope>
    <source>
        <strain evidence="1">Allo738</strain>
        <tissue evidence="1">Leaf</tissue>
    </source>
</reference>
<dbReference type="SMR" id="A0A8T1XA40"/>
<keyword evidence="1" id="KW-0496">Mitochondrion</keyword>
<sequence>MIHQINSINMEIILTDVARDALQEKIVSQLSILLRVYRDTNTSESVTLPLSGVNLQEVAARSFFNNESIPWFFHLFRPCQSGHEKKPLCPQALELVLSFSS</sequence>
<dbReference type="AlphaFoldDB" id="A0A8T1XA40"/>
<name>A0A8T1XA40_9BRAS</name>
<evidence type="ECO:0000313" key="1">
    <source>
        <dbReference type="EMBL" id="KAG7529241.1"/>
    </source>
</evidence>
<comment type="caution">
    <text evidence="1">The sequence shown here is derived from an EMBL/GenBank/DDBJ whole genome shotgun (WGS) entry which is preliminary data.</text>
</comment>
<proteinExistence type="predicted"/>
<accession>A0A8T1XA40</accession>
<geneLocation type="mitochondrion" evidence="1"/>
<keyword evidence="2" id="KW-1185">Reference proteome</keyword>
<gene>
    <name evidence="1" type="ORF">ISN45_Un97g000220</name>
</gene>
<dbReference type="EMBL" id="JAEFBK010000097">
    <property type="protein sequence ID" value="KAG7529241.1"/>
    <property type="molecule type" value="Genomic_DNA"/>
</dbReference>
<protein>
    <submittedName>
        <fullName evidence="1">Uncharacterized protein</fullName>
    </submittedName>
</protein>
<organism evidence="1 2">
    <name type="scientific">Arabidopsis thaliana x Arabidopsis arenosa</name>
    <dbReference type="NCBI Taxonomy" id="1240361"/>
    <lineage>
        <taxon>Eukaryota</taxon>
        <taxon>Viridiplantae</taxon>
        <taxon>Streptophyta</taxon>
        <taxon>Embryophyta</taxon>
        <taxon>Tracheophyta</taxon>
        <taxon>Spermatophyta</taxon>
        <taxon>Magnoliopsida</taxon>
        <taxon>eudicotyledons</taxon>
        <taxon>Gunneridae</taxon>
        <taxon>Pentapetalae</taxon>
        <taxon>rosids</taxon>
        <taxon>malvids</taxon>
        <taxon>Brassicales</taxon>
        <taxon>Brassicaceae</taxon>
        <taxon>Camelineae</taxon>
        <taxon>Arabidopsis</taxon>
    </lineage>
</organism>